<proteinExistence type="predicted"/>
<reference evidence="1" key="1">
    <citation type="journal article" date="2021" name="Proc. Natl. Acad. Sci. U.S.A.">
        <title>A Catalog of Tens of Thousands of Viruses from Human Metagenomes Reveals Hidden Associations with Chronic Diseases.</title>
        <authorList>
            <person name="Tisza M.J."/>
            <person name="Buck C.B."/>
        </authorList>
    </citation>
    <scope>NUCLEOTIDE SEQUENCE</scope>
    <source>
        <strain evidence="1">CtwwN25</strain>
    </source>
</reference>
<dbReference type="EMBL" id="BK015472">
    <property type="protein sequence ID" value="DAE08649.1"/>
    <property type="molecule type" value="Genomic_DNA"/>
</dbReference>
<sequence>MIKYIDKIKISYGAMFFTDDDELCYSALEAAEKCSKSFAIINPLAPNRIDNFKGKVWRTYEEFPQLAKVRRVFVSENKKTLLREYFSIHTDDSSILCCYDYDFLFDEKIPNLVGKKLYDHGEIKTLNIMPPVLPYRYYSSPREYLDSEFESRRDIYAQYSFAEDEWWYDTPTHLLYRRAKEYEKKQGG</sequence>
<name>A0A8S5PQD0_9CAUD</name>
<protein>
    <submittedName>
        <fullName evidence="1">Uncharacterized protein</fullName>
    </submittedName>
</protein>
<accession>A0A8S5PQD0</accession>
<evidence type="ECO:0000313" key="1">
    <source>
        <dbReference type="EMBL" id="DAE08649.1"/>
    </source>
</evidence>
<organism evidence="1">
    <name type="scientific">Myoviridae sp. ctwwN25</name>
    <dbReference type="NCBI Taxonomy" id="2825209"/>
    <lineage>
        <taxon>Viruses</taxon>
        <taxon>Duplodnaviria</taxon>
        <taxon>Heunggongvirae</taxon>
        <taxon>Uroviricota</taxon>
        <taxon>Caudoviricetes</taxon>
    </lineage>
</organism>